<sequence>MKREVTIKESEDKIFLLIEKDYFKRVKEGRRFWGWGKHKLKCRYFIFGIPVKENCNNCWG</sequence>
<evidence type="ECO:0000313" key="2">
    <source>
        <dbReference type="Proteomes" id="UP000830454"/>
    </source>
</evidence>
<organism evidence="1 2">
    <name type="scientific">Flavobacterium sediminilitoris</name>
    <dbReference type="NCBI Taxonomy" id="2024526"/>
    <lineage>
        <taxon>Bacteria</taxon>
        <taxon>Pseudomonadati</taxon>
        <taxon>Bacteroidota</taxon>
        <taxon>Flavobacteriia</taxon>
        <taxon>Flavobacteriales</taxon>
        <taxon>Flavobacteriaceae</taxon>
        <taxon>Flavobacterium</taxon>
    </lineage>
</organism>
<dbReference type="Proteomes" id="UP000830454">
    <property type="component" value="Chromosome"/>
</dbReference>
<name>A0ABY4HIR5_9FLAO</name>
<protein>
    <submittedName>
        <fullName evidence="1">Uncharacterized protein</fullName>
    </submittedName>
</protein>
<keyword evidence="2" id="KW-1185">Reference proteome</keyword>
<gene>
    <name evidence="1" type="ORF">LXD69_09310</name>
</gene>
<evidence type="ECO:0000313" key="1">
    <source>
        <dbReference type="EMBL" id="UOX32251.1"/>
    </source>
</evidence>
<accession>A0ABY4HIR5</accession>
<dbReference type="RefSeq" id="WP_045967714.1">
    <property type="nucleotide sequence ID" value="NZ_CP090145.1"/>
</dbReference>
<reference evidence="1" key="2">
    <citation type="submission" date="2022-04" db="EMBL/GenBank/DDBJ databases">
        <title>Complete Genome Sequence of Flavobacterium sediminilitoris YSM-43, Isolated from a Tidal Sediment.</title>
        <authorList>
            <person name="Lee P.A."/>
        </authorList>
    </citation>
    <scope>NUCLEOTIDE SEQUENCE</scope>
    <source>
        <strain evidence="1">YSM-43</strain>
    </source>
</reference>
<reference evidence="1" key="1">
    <citation type="submission" date="2021-12" db="EMBL/GenBank/DDBJ databases">
        <authorList>
            <person name="Cha I.-T."/>
            <person name="Lee K.-E."/>
            <person name="Park S.-J."/>
        </authorList>
    </citation>
    <scope>NUCLEOTIDE SEQUENCE</scope>
    <source>
        <strain evidence="1">YSM-43</strain>
    </source>
</reference>
<proteinExistence type="predicted"/>
<dbReference type="EMBL" id="CP090145">
    <property type="protein sequence ID" value="UOX32251.1"/>
    <property type="molecule type" value="Genomic_DNA"/>
</dbReference>